<evidence type="ECO:0000256" key="1">
    <source>
        <dbReference type="ARBA" id="ARBA00008857"/>
    </source>
</evidence>
<keyword evidence="9" id="KW-1185">Reference proteome</keyword>
<evidence type="ECO:0000256" key="2">
    <source>
        <dbReference type="ARBA" id="ARBA00022908"/>
    </source>
</evidence>
<dbReference type="PANTHER" id="PTHR30349">
    <property type="entry name" value="PHAGE INTEGRASE-RELATED"/>
    <property type="match status" value="1"/>
</dbReference>
<dbReference type="Gene3D" id="1.10.150.130">
    <property type="match status" value="1"/>
</dbReference>
<evidence type="ECO:0000256" key="3">
    <source>
        <dbReference type="ARBA" id="ARBA00023125"/>
    </source>
</evidence>
<dbReference type="OrthoDB" id="1112270at2"/>
<dbReference type="Pfam" id="PF00589">
    <property type="entry name" value="Phage_integrase"/>
    <property type="match status" value="1"/>
</dbReference>
<dbReference type="InterPro" id="IPR013762">
    <property type="entry name" value="Integrase-like_cat_sf"/>
</dbReference>
<dbReference type="InterPro" id="IPR050090">
    <property type="entry name" value="Tyrosine_recombinase_XerCD"/>
</dbReference>
<dbReference type="Gene3D" id="1.10.443.10">
    <property type="entry name" value="Intergrase catalytic core"/>
    <property type="match status" value="1"/>
</dbReference>
<feature type="domain" description="Tyr recombinase" evidence="6">
    <location>
        <begin position="202"/>
        <end position="390"/>
    </location>
</feature>
<dbReference type="CDD" id="cd01185">
    <property type="entry name" value="INTN1_C_like"/>
    <property type="match status" value="1"/>
</dbReference>
<evidence type="ECO:0000313" key="9">
    <source>
        <dbReference type="Proteomes" id="UP000006008"/>
    </source>
</evidence>
<dbReference type="PATRIC" id="fig|742725.3.peg.2345"/>
<organism evidence="8 9">
    <name type="scientific">Alistipes indistinctus YIT 12060</name>
    <dbReference type="NCBI Taxonomy" id="742725"/>
    <lineage>
        <taxon>Bacteria</taxon>
        <taxon>Pseudomonadati</taxon>
        <taxon>Bacteroidota</taxon>
        <taxon>Bacteroidia</taxon>
        <taxon>Bacteroidales</taxon>
        <taxon>Rikenellaceae</taxon>
        <taxon>Alistipes</taxon>
    </lineage>
</organism>
<evidence type="ECO:0000256" key="5">
    <source>
        <dbReference type="PROSITE-ProRule" id="PRU01248"/>
    </source>
</evidence>
<dbReference type="InterPro" id="IPR025269">
    <property type="entry name" value="SAM-like_dom"/>
</dbReference>
<feature type="domain" description="Core-binding (CB)" evidence="7">
    <location>
        <begin position="102"/>
        <end position="181"/>
    </location>
</feature>
<dbReference type="InterPro" id="IPR002104">
    <property type="entry name" value="Integrase_catalytic"/>
</dbReference>
<proteinExistence type="inferred from homology"/>
<dbReference type="PROSITE" id="PS51900">
    <property type="entry name" value="CB"/>
    <property type="match status" value="1"/>
</dbReference>
<evidence type="ECO:0000259" key="6">
    <source>
        <dbReference type="PROSITE" id="PS51898"/>
    </source>
</evidence>
<evidence type="ECO:0000313" key="8">
    <source>
        <dbReference type="EMBL" id="EHB92227.1"/>
    </source>
</evidence>
<accession>G5H9J0</accession>
<keyword evidence="2" id="KW-0229">DNA integration</keyword>
<name>G5H9J0_9BACT</name>
<comment type="similarity">
    <text evidence="1">Belongs to the 'phage' integrase family.</text>
</comment>
<gene>
    <name evidence="8" type="ORF">HMPREF9450_02276</name>
</gene>
<evidence type="ECO:0000256" key="4">
    <source>
        <dbReference type="ARBA" id="ARBA00023172"/>
    </source>
</evidence>
<dbReference type="InterPro" id="IPR010998">
    <property type="entry name" value="Integrase_recombinase_N"/>
</dbReference>
<keyword evidence="4" id="KW-0233">DNA recombination</keyword>
<dbReference type="SUPFAM" id="SSF56349">
    <property type="entry name" value="DNA breaking-rejoining enzymes"/>
    <property type="match status" value="1"/>
</dbReference>
<dbReference type="HOGENOM" id="CLU_033139_0_1_10"/>
<protein>
    <recommendedName>
        <fullName evidence="10">Tyr recombinase domain-containing protein</fullName>
    </recommendedName>
</protein>
<comment type="caution">
    <text evidence="8">The sequence shown here is derived from an EMBL/GenBank/DDBJ whole genome shotgun (WGS) entry which is preliminary data.</text>
</comment>
<dbReference type="GO" id="GO:0006310">
    <property type="term" value="P:DNA recombination"/>
    <property type="evidence" value="ECO:0007669"/>
    <property type="project" value="UniProtKB-KW"/>
</dbReference>
<dbReference type="GeneID" id="92817055"/>
<dbReference type="AlphaFoldDB" id="G5H9J0"/>
<reference evidence="8 9" key="1">
    <citation type="submission" date="2011-08" db="EMBL/GenBank/DDBJ databases">
        <title>The Genome Sequence of Alistipes indistinctus YIT 12060.</title>
        <authorList>
            <consortium name="The Broad Institute Genome Sequencing Platform"/>
            <person name="Earl A."/>
            <person name="Ward D."/>
            <person name="Feldgarden M."/>
            <person name="Gevers D."/>
            <person name="Morotomi M."/>
            <person name="Young S.K."/>
            <person name="Zeng Q."/>
            <person name="Gargeya S."/>
            <person name="Fitzgerald M."/>
            <person name="Haas B."/>
            <person name="Abouelleil A."/>
            <person name="Alvarado L."/>
            <person name="Arachchi H.M."/>
            <person name="Berlin A."/>
            <person name="Brown A."/>
            <person name="Chapman S.B."/>
            <person name="Chen Z."/>
            <person name="Dunbar C."/>
            <person name="Freedman E."/>
            <person name="Gearin G."/>
            <person name="Gellesch M."/>
            <person name="Goldberg J."/>
            <person name="Griggs A."/>
            <person name="Gujja S."/>
            <person name="Heiman D."/>
            <person name="Howarth C."/>
            <person name="Larson L."/>
            <person name="Lui A."/>
            <person name="MacDonald P.J.P."/>
            <person name="Montmayeur A."/>
            <person name="Murphy C."/>
            <person name="Neiman D."/>
            <person name="Pearson M."/>
            <person name="Priest M."/>
            <person name="Roberts A."/>
            <person name="Saif S."/>
            <person name="Shea T."/>
            <person name="Shenoy N."/>
            <person name="Sisk P."/>
            <person name="Stolte C."/>
            <person name="Sykes S."/>
            <person name="Wortman J."/>
            <person name="Nusbaum C."/>
            <person name="Birren B."/>
        </authorList>
    </citation>
    <scope>NUCLEOTIDE SEQUENCE [LARGE SCALE GENOMIC DNA]</scope>
    <source>
        <strain evidence="8 9">YIT 12060</strain>
    </source>
</reference>
<dbReference type="STRING" id="742725.HMPREF9450_02276"/>
<evidence type="ECO:0008006" key="10">
    <source>
        <dbReference type="Google" id="ProtNLM"/>
    </source>
</evidence>
<dbReference type="GO" id="GO:0003677">
    <property type="term" value="F:DNA binding"/>
    <property type="evidence" value="ECO:0007669"/>
    <property type="project" value="UniProtKB-UniRule"/>
</dbReference>
<sequence length="400" mass="45940">MATVKVKFCPSSVTGKAGTVYYQLTHRREKQQIASDICLLPDQWETVIRSTATPDDATDSLQKRINNDVICLKRITDRLEKSNEPYSVHDIVRQWQGTCILASMQAQIDRLHRCKCLGTARNYKSALNSFSRFRQGKDLPFCAITEEVIEEYNAFLTGRGISRNTVSFYMRIMRAVYNKAVRERLAEQKHPFQNVYTGIDRTCKRAVNGKVISELLHLNLTRSRSLEMARDLFLFSFYTRGMAFVDIARLRKSNIRDGIIRYERRKTGQPLYIRMEPCIKAILDRYAERVQNLPYVFPILKTEEPEAAYKQYTIALNYYNRLLKKLSDMLGLEKGLSSYTPRHSWATVARDSNIPLSVISAGMGHTSEQTTQIYLTMLENSAIDSANQKIIASLTNHISS</sequence>
<dbReference type="InterPro" id="IPR044068">
    <property type="entry name" value="CB"/>
</dbReference>
<dbReference type="GO" id="GO:0015074">
    <property type="term" value="P:DNA integration"/>
    <property type="evidence" value="ECO:0007669"/>
    <property type="project" value="UniProtKB-KW"/>
</dbReference>
<dbReference type="PROSITE" id="PS51898">
    <property type="entry name" value="TYR_RECOMBINASE"/>
    <property type="match status" value="1"/>
</dbReference>
<evidence type="ECO:0000259" key="7">
    <source>
        <dbReference type="PROSITE" id="PS51900"/>
    </source>
</evidence>
<dbReference type="Proteomes" id="UP000006008">
    <property type="component" value="Unassembled WGS sequence"/>
</dbReference>
<keyword evidence="3 5" id="KW-0238">DNA-binding</keyword>
<dbReference type="RefSeq" id="WP_009135082.1">
    <property type="nucleotide sequence ID" value="NZ_CP102250.1"/>
</dbReference>
<dbReference type="EMBL" id="ADLD01000013">
    <property type="protein sequence ID" value="EHB92227.1"/>
    <property type="molecule type" value="Genomic_DNA"/>
</dbReference>
<dbReference type="eggNOG" id="COG4974">
    <property type="taxonomic scope" value="Bacteria"/>
</dbReference>
<dbReference type="PANTHER" id="PTHR30349:SF64">
    <property type="entry name" value="PROPHAGE INTEGRASE INTD-RELATED"/>
    <property type="match status" value="1"/>
</dbReference>
<dbReference type="Pfam" id="PF13102">
    <property type="entry name" value="Phage_int_SAM_5"/>
    <property type="match status" value="1"/>
</dbReference>
<dbReference type="InterPro" id="IPR011010">
    <property type="entry name" value="DNA_brk_join_enz"/>
</dbReference>